<dbReference type="Pfam" id="PF01885">
    <property type="entry name" value="PTS_2-RNA"/>
    <property type="match status" value="1"/>
</dbReference>
<evidence type="ECO:0000256" key="7">
    <source>
        <dbReference type="SAM" id="MobiDB-lite"/>
    </source>
</evidence>
<feature type="non-terminal residue" evidence="8">
    <location>
        <position position="1"/>
    </location>
</feature>
<comment type="function">
    <text evidence="1">Catalyzes the last step of tRNA splicing, the transfer of the splice junction 2'-phosphate from ligated tRNA to NAD to produce ADP-ribose 1''-2'' cyclic phosphate.</text>
</comment>
<accession>A0A7J6UDF5</accession>
<dbReference type="GO" id="GO:0000215">
    <property type="term" value="F:tRNA 2'-phosphotransferase activity"/>
    <property type="evidence" value="ECO:0007669"/>
    <property type="project" value="UniProtKB-EC"/>
</dbReference>
<dbReference type="PANTHER" id="PTHR12684">
    <property type="entry name" value="PUTATIVE PHOSPHOTRANSFERASE"/>
    <property type="match status" value="1"/>
</dbReference>
<evidence type="ECO:0000256" key="1">
    <source>
        <dbReference type="ARBA" id="ARBA00003343"/>
    </source>
</evidence>
<evidence type="ECO:0000256" key="5">
    <source>
        <dbReference type="ARBA" id="ARBA00023027"/>
    </source>
</evidence>
<dbReference type="InterPro" id="IPR002745">
    <property type="entry name" value="Ptrans_KptA/Tpt1"/>
</dbReference>
<protein>
    <recommendedName>
        <fullName evidence="3">2'-phosphotransferase</fullName>
        <ecNumber evidence="3">2.7.1.160</ecNumber>
    </recommendedName>
</protein>
<proteinExistence type="inferred from homology"/>
<gene>
    <name evidence="8" type="primary">TRPT1</name>
    <name evidence="8" type="ORF">FOZ62_015444</name>
</gene>
<dbReference type="EMBL" id="JABANM010000862">
    <property type="protein sequence ID" value="KAF4755247.1"/>
    <property type="molecule type" value="Genomic_DNA"/>
</dbReference>
<evidence type="ECO:0000313" key="9">
    <source>
        <dbReference type="Proteomes" id="UP000574390"/>
    </source>
</evidence>
<evidence type="ECO:0000313" key="8">
    <source>
        <dbReference type="EMBL" id="KAF4755247.1"/>
    </source>
</evidence>
<dbReference type="AlphaFoldDB" id="A0A7J6UDF5"/>
<reference evidence="8 9" key="1">
    <citation type="submission" date="2020-04" db="EMBL/GenBank/DDBJ databases">
        <title>Perkinsus olseni comparative genomics.</title>
        <authorList>
            <person name="Bogema D.R."/>
        </authorList>
    </citation>
    <scope>NUCLEOTIDE SEQUENCE [LARGE SCALE GENOMIC DNA]</scope>
    <source>
        <strain evidence="8">ATCC PRA-205</strain>
    </source>
</reference>
<keyword evidence="4 8" id="KW-0808">Transferase</keyword>
<keyword evidence="5" id="KW-0520">NAD</keyword>
<feature type="region of interest" description="Disordered" evidence="7">
    <location>
        <begin position="1"/>
        <end position="22"/>
    </location>
</feature>
<dbReference type="Gene3D" id="1.10.10.970">
    <property type="entry name" value="RNA 2'-phosphotransferase, Tpt1/KptA family, N-terminal domain"/>
    <property type="match status" value="1"/>
</dbReference>
<comment type="similarity">
    <text evidence="2">Belongs to the KptA/TPT1 family.</text>
</comment>
<dbReference type="InterPro" id="IPR042081">
    <property type="entry name" value="RNA_2'-PTrans_C"/>
</dbReference>
<comment type="caution">
    <text evidence="8">The sequence shown here is derived from an EMBL/GenBank/DDBJ whole genome shotgun (WGS) entry which is preliminary data.</text>
</comment>
<evidence type="ECO:0000256" key="6">
    <source>
        <dbReference type="ARBA" id="ARBA00047949"/>
    </source>
</evidence>
<evidence type="ECO:0000256" key="4">
    <source>
        <dbReference type="ARBA" id="ARBA00022679"/>
    </source>
</evidence>
<evidence type="ECO:0000256" key="2">
    <source>
        <dbReference type="ARBA" id="ARBA00009836"/>
    </source>
</evidence>
<dbReference type="PANTHER" id="PTHR12684:SF2">
    <property type="entry name" value="TRNA 2'-PHOSPHOTRANSFERASE 1"/>
    <property type="match status" value="1"/>
</dbReference>
<dbReference type="EC" id="2.7.1.160" evidence="3"/>
<organism evidence="8 9">
    <name type="scientific">Perkinsus olseni</name>
    <name type="common">Perkinsus atlanticus</name>
    <dbReference type="NCBI Taxonomy" id="32597"/>
    <lineage>
        <taxon>Eukaryota</taxon>
        <taxon>Sar</taxon>
        <taxon>Alveolata</taxon>
        <taxon>Perkinsozoa</taxon>
        <taxon>Perkinsea</taxon>
        <taxon>Perkinsida</taxon>
        <taxon>Perkinsidae</taxon>
        <taxon>Perkinsus</taxon>
    </lineage>
</organism>
<evidence type="ECO:0000256" key="3">
    <source>
        <dbReference type="ARBA" id="ARBA00012007"/>
    </source>
</evidence>
<dbReference type="GO" id="GO:0006388">
    <property type="term" value="P:tRNA splicing, via endonucleolytic cleavage and ligation"/>
    <property type="evidence" value="ECO:0007669"/>
    <property type="project" value="TreeGrafter"/>
</dbReference>
<dbReference type="Proteomes" id="UP000574390">
    <property type="component" value="Unassembled WGS sequence"/>
</dbReference>
<comment type="catalytic activity">
    <reaction evidence="6">
        <text>2'-phospho-[ligated tRNA] + NAD(+) = mature tRNA + ADP-alpha-D-ribose 1'',2''-cyclic phosphate + nicotinamide</text>
        <dbReference type="Rhea" id="RHEA:23324"/>
        <dbReference type="Rhea" id="RHEA-COMP:11106"/>
        <dbReference type="Rhea" id="RHEA-COMP:11107"/>
        <dbReference type="ChEBI" id="CHEBI:17154"/>
        <dbReference type="ChEBI" id="CHEBI:57540"/>
        <dbReference type="ChEBI" id="CHEBI:76596"/>
        <dbReference type="ChEBI" id="CHEBI:82883"/>
        <dbReference type="ChEBI" id="CHEBI:85027"/>
        <dbReference type="EC" id="2.7.1.160"/>
    </reaction>
</comment>
<sequence>MSSTRTPDHRRRQHRREMSSSEAISRLLSKVLRHKAVDMGISIDKAGYVRVQDLLAHPRFKSLRATQDDIKECVATNAKQRFALTTAPNGDLLIRATQGHSFPPTVVDPTLIMTPVDVPSLPSMLVHGTYFNHWKAILASGGLRPMNRQHIHLVDASATLTGIVSGLRKSAEIY</sequence>
<dbReference type="SUPFAM" id="SSF56399">
    <property type="entry name" value="ADP-ribosylation"/>
    <property type="match status" value="1"/>
</dbReference>
<dbReference type="InterPro" id="IPR042080">
    <property type="entry name" value="RNA_2'-PTrans_N"/>
</dbReference>
<name>A0A7J6UDF5_PEROL</name>
<dbReference type="Gene3D" id="3.20.170.30">
    <property type="match status" value="1"/>
</dbReference>